<reference evidence="1 2" key="1">
    <citation type="journal article" date="2022" name="G3 (Bethesda)">
        <title>Whole-genome sequence and methylome profiling of the almond [Prunus dulcis (Mill.) D.A. Webb] cultivar 'Nonpareil'.</title>
        <authorList>
            <person name="D'Amico-Willman K.M."/>
            <person name="Ouma W.Z."/>
            <person name="Meulia T."/>
            <person name="Sideli G.M."/>
            <person name="Gradziel T.M."/>
            <person name="Fresnedo-Ramirez J."/>
        </authorList>
    </citation>
    <scope>NUCLEOTIDE SEQUENCE [LARGE SCALE GENOMIC DNA]</scope>
    <source>
        <strain evidence="1">Clone GOH B32 T37-40</strain>
    </source>
</reference>
<keyword evidence="2" id="KW-1185">Reference proteome</keyword>
<name>A0AAD4YNT1_PRUDU</name>
<gene>
    <name evidence="1" type="ORF">L3X38_036664</name>
</gene>
<sequence>MPYFASSRGPVIVNHSLLLDKDVAIGIARSLVTPRDVCVLGMSNDNLVSKYTETRFLEALEPSRSCPYDHILFWATISSSFYGNSWWEKGVGNGVGLMGVLLKYPLVFWMDCVGFIFGHVLETPSSLHMQIPFGSLGGLLWFCLQPCAGDFQIFSKSLGPFPKVMG</sequence>
<evidence type="ECO:0000313" key="1">
    <source>
        <dbReference type="EMBL" id="KAI5316957.1"/>
    </source>
</evidence>
<proteinExistence type="predicted"/>
<protein>
    <submittedName>
        <fullName evidence="1">Uncharacterized protein</fullName>
    </submittedName>
</protein>
<comment type="caution">
    <text evidence="1">The sequence shown here is derived from an EMBL/GenBank/DDBJ whole genome shotgun (WGS) entry which is preliminary data.</text>
</comment>
<accession>A0AAD4YNT1</accession>
<organism evidence="1 2">
    <name type="scientific">Prunus dulcis</name>
    <name type="common">Almond</name>
    <name type="synonym">Amygdalus dulcis</name>
    <dbReference type="NCBI Taxonomy" id="3755"/>
    <lineage>
        <taxon>Eukaryota</taxon>
        <taxon>Viridiplantae</taxon>
        <taxon>Streptophyta</taxon>
        <taxon>Embryophyta</taxon>
        <taxon>Tracheophyta</taxon>
        <taxon>Spermatophyta</taxon>
        <taxon>Magnoliopsida</taxon>
        <taxon>eudicotyledons</taxon>
        <taxon>Gunneridae</taxon>
        <taxon>Pentapetalae</taxon>
        <taxon>rosids</taxon>
        <taxon>fabids</taxon>
        <taxon>Rosales</taxon>
        <taxon>Rosaceae</taxon>
        <taxon>Amygdaloideae</taxon>
        <taxon>Amygdaleae</taxon>
        <taxon>Prunus</taxon>
    </lineage>
</organism>
<evidence type="ECO:0000313" key="2">
    <source>
        <dbReference type="Proteomes" id="UP001054821"/>
    </source>
</evidence>
<dbReference type="Proteomes" id="UP001054821">
    <property type="component" value="Chromosome 7"/>
</dbReference>
<dbReference type="EMBL" id="JAJFAZ020000007">
    <property type="protein sequence ID" value="KAI5316957.1"/>
    <property type="molecule type" value="Genomic_DNA"/>
</dbReference>
<dbReference type="AlphaFoldDB" id="A0AAD4YNT1"/>